<dbReference type="Proteomes" id="UP001238603">
    <property type="component" value="Unassembled WGS sequence"/>
</dbReference>
<dbReference type="PANTHER" id="PTHR14097:SF7">
    <property type="entry name" value="OXIDOREDUCTASE HTATIP2"/>
    <property type="match status" value="1"/>
</dbReference>
<keyword evidence="2" id="KW-1185">Reference proteome</keyword>
<dbReference type="SUPFAM" id="SSF51735">
    <property type="entry name" value="NAD(P)-binding Rossmann-fold domains"/>
    <property type="match status" value="1"/>
</dbReference>
<evidence type="ECO:0000313" key="1">
    <source>
        <dbReference type="EMBL" id="MDL5031566.1"/>
    </source>
</evidence>
<dbReference type="InterPro" id="IPR036291">
    <property type="entry name" value="NAD(P)-bd_dom_sf"/>
</dbReference>
<accession>A0ABT7LFE2</accession>
<evidence type="ECO:0000313" key="2">
    <source>
        <dbReference type="Proteomes" id="UP001238603"/>
    </source>
</evidence>
<organism evidence="1 2">
    <name type="scientific">Roseateles subflavus</name>
    <dbReference type="NCBI Taxonomy" id="3053353"/>
    <lineage>
        <taxon>Bacteria</taxon>
        <taxon>Pseudomonadati</taxon>
        <taxon>Pseudomonadota</taxon>
        <taxon>Betaproteobacteria</taxon>
        <taxon>Burkholderiales</taxon>
        <taxon>Sphaerotilaceae</taxon>
        <taxon>Roseateles</taxon>
    </lineage>
</organism>
<sequence>MRTLLILGSTGLVGQQALALALADARVTRVVAPTRRPLPAHERLLNPLVDFEQLPAQAPWWHADAVLCALGTTRRQAGSPEAFRRVDHDYVVAACRLAREAGTPTCALVSSLGADAASRGLYLRVKGETERDVAALGFDALTCLRPSLLDGGPRLDRRPGEAVALALSRAVLPLLPRRWRPVRTEHVARALLEAALAAGPGRHVLLSEALQP</sequence>
<dbReference type="Gene3D" id="3.40.50.720">
    <property type="entry name" value="NAD(P)-binding Rossmann-like Domain"/>
    <property type="match status" value="1"/>
</dbReference>
<dbReference type="RefSeq" id="WP_285981694.1">
    <property type="nucleotide sequence ID" value="NZ_JASVDS010000002.1"/>
</dbReference>
<gene>
    <name evidence="1" type="ORF">QRD43_06560</name>
</gene>
<comment type="caution">
    <text evidence="1">The sequence shown here is derived from an EMBL/GenBank/DDBJ whole genome shotgun (WGS) entry which is preliminary data.</text>
</comment>
<dbReference type="EMBL" id="JASVDS010000002">
    <property type="protein sequence ID" value="MDL5031566.1"/>
    <property type="molecule type" value="Genomic_DNA"/>
</dbReference>
<protein>
    <submittedName>
        <fullName evidence="1">NAD(P)H-binding protein</fullName>
    </submittedName>
</protein>
<name>A0ABT7LFE2_9BURK</name>
<dbReference type="PANTHER" id="PTHR14097">
    <property type="entry name" value="OXIDOREDUCTASE HTATIP2"/>
    <property type="match status" value="1"/>
</dbReference>
<proteinExistence type="predicted"/>
<reference evidence="1 2" key="1">
    <citation type="submission" date="2023-06" db="EMBL/GenBank/DDBJ databases">
        <title>Pelomonas sp. APW6 16S ribosomal RNA gene genome sequencing and assembly.</title>
        <authorList>
            <person name="Woo H."/>
        </authorList>
    </citation>
    <scope>NUCLEOTIDE SEQUENCE [LARGE SCALE GENOMIC DNA]</scope>
    <source>
        <strain evidence="1 2">APW6</strain>
    </source>
</reference>